<reference evidence="1 2" key="1">
    <citation type="submission" date="2024-06" db="EMBL/GenBank/DDBJ databases">
        <authorList>
            <person name="Steensen K."/>
            <person name="Seneca J."/>
            <person name="Bartlau N."/>
            <person name="Yu A.X."/>
            <person name="Polz M.F."/>
        </authorList>
    </citation>
    <scope>NUCLEOTIDE SEQUENCE [LARGE SCALE GENOMIC DNA]</scope>
    <source>
        <strain evidence="1 2">1F260</strain>
    </source>
</reference>
<gene>
    <name evidence="1" type="primary">traN</name>
    <name evidence="1" type="ORF">ACED35_16950</name>
</gene>
<accession>A0ABV4L516</accession>
<dbReference type="EMBL" id="JBGONM010000044">
    <property type="protein sequence ID" value="MEZ8082807.1"/>
    <property type="molecule type" value="Genomic_DNA"/>
</dbReference>
<evidence type="ECO:0000313" key="1">
    <source>
        <dbReference type="EMBL" id="MEZ8082807.1"/>
    </source>
</evidence>
<dbReference type="Pfam" id="PF06986">
    <property type="entry name" value="F_T4SS_TraN"/>
    <property type="match status" value="1"/>
</dbReference>
<evidence type="ECO:0000313" key="2">
    <source>
        <dbReference type="Proteomes" id="UP001569154"/>
    </source>
</evidence>
<name>A0ABV4L516_9GAMM</name>
<keyword evidence="2" id="KW-1185">Reference proteome</keyword>
<dbReference type="InterPro" id="IPR014121">
    <property type="entry name" value="TraN_Ftype"/>
</dbReference>
<sequence length="582" mass="64453">MYFAVRLIYCIGWFFFAGHVVASQESEFYNHVEWAKNSANQANTIGDVITLSDYCPDDDPSCEAQINRPSQAGMSDAEITSQSTAEYYSNDQAKAIQDNFDNNNANFDPNEYSRAVITMENAYEITHGLSNQYADCETNQLCSESIETQYCSIPTHNPVVCNITPYITNTTGGHQWVNIYPNEATIYDALFLYNATTSAPVIPTTVTHIIIPAIPLGAGYHNIFVNGILVKRHHQPIHSYLVDLSVPTNFILNSNPILVEISYNNGPRYRPIGSFWGNTRPMQLKVDTKKHEIDWHSSCGALLPDCKQVSYRCVEGQETRIWEGVSTTLPCWKYQATYDCQLDDTCGDLTDATILTQECSMILEGTCIEETIKKEVTVLNCQDKQLSCGIDTFCLDGECFEPQRTQSDSFDESAAALSALAEAAEGMGNPPRIFTGQGMKCTDAAFGFADCCKDGGWGTGIGIAQCNDEEEALGLAKEKGLTIPLGGYCAEKILGSCIRKKKTYCVYDSKLARIVQEQGTKDQLGVNLGSAKSPICPPLTPEQLQYIDFSLIDFSDFYEDMHNNTNLPSSSEIQDRLQSAFD</sequence>
<dbReference type="NCBIfam" id="TIGR02750">
    <property type="entry name" value="TraN_Ftype"/>
    <property type="match status" value="1"/>
</dbReference>
<organism evidence="1 2">
    <name type="scientific">Enterovibrio norvegicus</name>
    <dbReference type="NCBI Taxonomy" id="188144"/>
    <lineage>
        <taxon>Bacteria</taxon>
        <taxon>Pseudomonadati</taxon>
        <taxon>Pseudomonadota</taxon>
        <taxon>Gammaproteobacteria</taxon>
        <taxon>Vibrionales</taxon>
        <taxon>Vibrionaceae</taxon>
        <taxon>Enterovibrio</taxon>
    </lineage>
</organism>
<protein>
    <submittedName>
        <fullName evidence="1">Type-F conjugative transfer system mating-pair stabilization protein TraN</fullName>
    </submittedName>
</protein>
<dbReference type="RefSeq" id="WP_371734942.1">
    <property type="nucleotide sequence ID" value="NZ_JBGONM010000044.1"/>
</dbReference>
<comment type="caution">
    <text evidence="1">The sequence shown here is derived from an EMBL/GenBank/DDBJ whole genome shotgun (WGS) entry which is preliminary data.</text>
</comment>
<proteinExistence type="predicted"/>
<dbReference type="Proteomes" id="UP001569154">
    <property type="component" value="Unassembled WGS sequence"/>
</dbReference>